<dbReference type="Gene3D" id="2.10.109.10">
    <property type="entry name" value="Umud Fragment, subunit A"/>
    <property type="match status" value="1"/>
</dbReference>
<feature type="domain" description="LexA repressor DNA-binding" evidence="15">
    <location>
        <begin position="14"/>
        <end position="75"/>
    </location>
</feature>
<dbReference type="InterPro" id="IPR006200">
    <property type="entry name" value="LexA"/>
</dbReference>
<keyword evidence="10 12" id="KW-0234">DNA repair</keyword>
<dbReference type="Pfam" id="PF00717">
    <property type="entry name" value="Peptidase_S24"/>
    <property type="match status" value="1"/>
</dbReference>
<dbReference type="Gene3D" id="1.10.10.10">
    <property type="entry name" value="Winged helix-like DNA-binding domain superfamily/Winged helix DNA-binding domain"/>
    <property type="match status" value="1"/>
</dbReference>
<evidence type="ECO:0000256" key="1">
    <source>
        <dbReference type="ARBA" id="ARBA00007484"/>
    </source>
</evidence>
<dbReference type="AlphaFoldDB" id="A0A7C4QMU8"/>
<dbReference type="PANTHER" id="PTHR33516">
    <property type="entry name" value="LEXA REPRESSOR"/>
    <property type="match status" value="1"/>
</dbReference>
<dbReference type="CDD" id="cd00090">
    <property type="entry name" value="HTH_ARSR"/>
    <property type="match status" value="1"/>
</dbReference>
<comment type="caution">
    <text evidence="12">Lacks conserved residue(s) required for the propagation of feature annotation.</text>
</comment>
<keyword evidence="11 12" id="KW-0742">SOS response</keyword>
<evidence type="ECO:0000313" key="16">
    <source>
        <dbReference type="EMBL" id="HGT38524.1"/>
    </source>
</evidence>
<dbReference type="GO" id="GO:0006260">
    <property type="term" value="P:DNA replication"/>
    <property type="evidence" value="ECO:0007669"/>
    <property type="project" value="UniProtKB-UniRule"/>
</dbReference>
<dbReference type="InterPro" id="IPR006197">
    <property type="entry name" value="Peptidase_S24_LexA"/>
</dbReference>
<keyword evidence="5 12" id="KW-0378">Hydrolase</keyword>
<protein>
    <recommendedName>
        <fullName evidence="12">LexA repressor</fullName>
        <ecNumber evidence="12">3.4.21.88</ecNumber>
    </recommendedName>
</protein>
<dbReference type="GO" id="GO:0045892">
    <property type="term" value="P:negative regulation of DNA-templated transcription"/>
    <property type="evidence" value="ECO:0007669"/>
    <property type="project" value="UniProtKB-UniRule"/>
</dbReference>
<evidence type="ECO:0000256" key="8">
    <source>
        <dbReference type="ARBA" id="ARBA00023125"/>
    </source>
</evidence>
<keyword evidence="6 12" id="KW-0068">Autocatalytic cleavage</keyword>
<dbReference type="CDD" id="cd06529">
    <property type="entry name" value="S24_LexA-like"/>
    <property type="match status" value="1"/>
</dbReference>
<accession>A0A7C4QMU8</accession>
<comment type="catalytic activity">
    <reaction evidence="12">
        <text>Hydrolysis of Ala-|-Gly bond in repressor LexA.</text>
        <dbReference type="EC" id="3.4.21.88"/>
    </reaction>
</comment>
<dbReference type="PANTHER" id="PTHR33516:SF2">
    <property type="entry name" value="LEXA REPRESSOR-RELATED"/>
    <property type="match status" value="1"/>
</dbReference>
<evidence type="ECO:0000256" key="3">
    <source>
        <dbReference type="ARBA" id="ARBA00022705"/>
    </source>
</evidence>
<feature type="domain" description="Peptidase S24/S26A/S26B/S26C" evidence="14">
    <location>
        <begin position="93"/>
        <end position="208"/>
    </location>
</feature>
<evidence type="ECO:0000256" key="13">
    <source>
        <dbReference type="RuleBase" id="RU003991"/>
    </source>
</evidence>
<comment type="subunit">
    <text evidence="12">Homodimer.</text>
</comment>
<dbReference type="SUPFAM" id="SSF46785">
    <property type="entry name" value="Winged helix' DNA-binding domain"/>
    <property type="match status" value="1"/>
</dbReference>
<dbReference type="GO" id="GO:0009432">
    <property type="term" value="P:SOS response"/>
    <property type="evidence" value="ECO:0007669"/>
    <property type="project" value="UniProtKB-UniRule"/>
</dbReference>
<dbReference type="InterPro" id="IPR050077">
    <property type="entry name" value="LexA_repressor"/>
</dbReference>
<dbReference type="InterPro" id="IPR036390">
    <property type="entry name" value="WH_DNA-bd_sf"/>
</dbReference>
<dbReference type="InterPro" id="IPR006199">
    <property type="entry name" value="LexA_DNA-bd_dom"/>
</dbReference>
<keyword evidence="2 12" id="KW-0678">Repressor</keyword>
<keyword evidence="3 12" id="KW-0235">DNA replication</keyword>
<dbReference type="Pfam" id="PF01726">
    <property type="entry name" value="LexA_DNA_bind"/>
    <property type="match status" value="1"/>
</dbReference>
<keyword evidence="8 12" id="KW-0238">DNA-binding</keyword>
<keyword evidence="4 12" id="KW-0227">DNA damage</keyword>
<name>A0A7C4QMU8_9PLAN</name>
<evidence type="ECO:0000256" key="9">
    <source>
        <dbReference type="ARBA" id="ARBA00023163"/>
    </source>
</evidence>
<evidence type="ECO:0000259" key="14">
    <source>
        <dbReference type="Pfam" id="PF00717"/>
    </source>
</evidence>
<comment type="function">
    <text evidence="12">Represses a number of genes involved in the response to DNA damage (SOS response), including recA and lexA. In the presence of single-stranded DNA, RecA interacts with LexA causing an autocatalytic cleavage which disrupts the DNA-binding part of LexA, leading to derepression of the SOS regulon and eventually DNA repair.</text>
</comment>
<dbReference type="EC" id="3.4.21.88" evidence="12"/>
<evidence type="ECO:0000256" key="4">
    <source>
        <dbReference type="ARBA" id="ARBA00022763"/>
    </source>
</evidence>
<keyword evidence="9 12" id="KW-0804">Transcription</keyword>
<evidence type="ECO:0000256" key="2">
    <source>
        <dbReference type="ARBA" id="ARBA00022491"/>
    </source>
</evidence>
<dbReference type="InterPro" id="IPR015927">
    <property type="entry name" value="Peptidase_S24_S26A/B/C"/>
</dbReference>
<dbReference type="NCBIfam" id="TIGR00498">
    <property type="entry name" value="lexA"/>
    <property type="match status" value="1"/>
</dbReference>
<feature type="active site" description="For autocatalytic cleavage activity" evidence="12">
    <location>
        <position position="172"/>
    </location>
</feature>
<evidence type="ECO:0000256" key="5">
    <source>
        <dbReference type="ARBA" id="ARBA00022801"/>
    </source>
</evidence>
<sequence length="219" mass="23704">MDQGKRRGRRPIDTLTDAQRRTLGEVRAFIARHRFPPTAQELAEALGISPASAHEQINQLVRKGYIKREPRKARGLSIIRDSDDGPADLVAVPLVGTVAAGHPVLAEENIIGEVLVEGGLVRGGRCFALRVSGQSMMNAGIADEDVVIVRQQPIAENGDIVVALIDDEATVKRLFIQGPSIELRPENPRFKPIVIGAGDELRILGKVVAVRRTGDPPGR</sequence>
<dbReference type="InterPro" id="IPR036388">
    <property type="entry name" value="WH-like_DNA-bd_sf"/>
</dbReference>
<dbReference type="GO" id="GO:0004252">
    <property type="term" value="F:serine-type endopeptidase activity"/>
    <property type="evidence" value="ECO:0007669"/>
    <property type="project" value="UniProtKB-UniRule"/>
</dbReference>
<proteinExistence type="inferred from homology"/>
<dbReference type="PRINTS" id="PR00726">
    <property type="entry name" value="LEXASERPTASE"/>
</dbReference>
<dbReference type="InterPro" id="IPR036286">
    <property type="entry name" value="LexA/Signal_pep-like_sf"/>
</dbReference>
<dbReference type="HAMAP" id="MF_00015">
    <property type="entry name" value="LexA"/>
    <property type="match status" value="1"/>
</dbReference>
<keyword evidence="7 12" id="KW-0805">Transcription regulation</keyword>
<evidence type="ECO:0000259" key="15">
    <source>
        <dbReference type="Pfam" id="PF01726"/>
    </source>
</evidence>
<feature type="active site" description="For autocatalytic cleavage activity" evidence="12">
    <location>
        <position position="135"/>
    </location>
</feature>
<feature type="site" description="Cleavage; by autolysis" evidence="12">
    <location>
        <begin position="100"/>
        <end position="101"/>
    </location>
</feature>
<comment type="similarity">
    <text evidence="1 12 13">Belongs to the peptidase S24 family.</text>
</comment>
<organism evidence="16">
    <name type="scientific">Schlesneria paludicola</name>
    <dbReference type="NCBI Taxonomy" id="360056"/>
    <lineage>
        <taxon>Bacteria</taxon>
        <taxon>Pseudomonadati</taxon>
        <taxon>Planctomycetota</taxon>
        <taxon>Planctomycetia</taxon>
        <taxon>Planctomycetales</taxon>
        <taxon>Planctomycetaceae</taxon>
        <taxon>Schlesneria</taxon>
    </lineage>
</organism>
<dbReference type="EMBL" id="DSVQ01000009">
    <property type="protein sequence ID" value="HGT38524.1"/>
    <property type="molecule type" value="Genomic_DNA"/>
</dbReference>
<gene>
    <name evidence="12 16" type="primary">lexA</name>
    <name evidence="16" type="ORF">ENS64_04580</name>
</gene>
<dbReference type="GO" id="GO:0006281">
    <property type="term" value="P:DNA repair"/>
    <property type="evidence" value="ECO:0007669"/>
    <property type="project" value="UniProtKB-UniRule"/>
</dbReference>
<dbReference type="GO" id="GO:0003677">
    <property type="term" value="F:DNA binding"/>
    <property type="evidence" value="ECO:0007669"/>
    <property type="project" value="UniProtKB-UniRule"/>
</dbReference>
<evidence type="ECO:0000256" key="11">
    <source>
        <dbReference type="ARBA" id="ARBA00023236"/>
    </source>
</evidence>
<dbReference type="InterPro" id="IPR011991">
    <property type="entry name" value="ArsR-like_HTH"/>
</dbReference>
<evidence type="ECO:0000256" key="6">
    <source>
        <dbReference type="ARBA" id="ARBA00022813"/>
    </source>
</evidence>
<comment type="caution">
    <text evidence="16">The sequence shown here is derived from an EMBL/GenBank/DDBJ whole genome shotgun (WGS) entry which is preliminary data.</text>
</comment>
<evidence type="ECO:0000256" key="10">
    <source>
        <dbReference type="ARBA" id="ARBA00023204"/>
    </source>
</evidence>
<dbReference type="FunFam" id="2.10.109.10:FF:000001">
    <property type="entry name" value="LexA repressor"/>
    <property type="match status" value="1"/>
</dbReference>
<evidence type="ECO:0000256" key="7">
    <source>
        <dbReference type="ARBA" id="ARBA00023015"/>
    </source>
</evidence>
<dbReference type="SUPFAM" id="SSF51306">
    <property type="entry name" value="LexA/Signal peptidase"/>
    <property type="match status" value="1"/>
</dbReference>
<dbReference type="GO" id="GO:0006508">
    <property type="term" value="P:proteolysis"/>
    <property type="evidence" value="ECO:0007669"/>
    <property type="project" value="InterPro"/>
</dbReference>
<evidence type="ECO:0000256" key="12">
    <source>
        <dbReference type="HAMAP-Rule" id="MF_00015"/>
    </source>
</evidence>
<reference evidence="16" key="1">
    <citation type="journal article" date="2020" name="mSystems">
        <title>Genome- and Community-Level Interaction Insights into Carbon Utilization and Element Cycling Functions of Hydrothermarchaeota in Hydrothermal Sediment.</title>
        <authorList>
            <person name="Zhou Z."/>
            <person name="Liu Y."/>
            <person name="Xu W."/>
            <person name="Pan J."/>
            <person name="Luo Z.H."/>
            <person name="Li M."/>
        </authorList>
    </citation>
    <scope>NUCLEOTIDE SEQUENCE [LARGE SCALE GENOMIC DNA]</scope>
    <source>
        <strain evidence="16">SpSt-508</strain>
    </source>
</reference>
<dbReference type="InterPro" id="IPR039418">
    <property type="entry name" value="LexA-like"/>
</dbReference>